<evidence type="ECO:0000313" key="3">
    <source>
        <dbReference type="EMBL" id="CAA7396895.1"/>
    </source>
</evidence>
<evidence type="ECO:0000256" key="1">
    <source>
        <dbReference type="SAM" id="MobiDB-lite"/>
    </source>
</evidence>
<name>A0A7I8KIS1_SPIIN</name>
<dbReference type="OrthoDB" id="690771at2759"/>
<dbReference type="PANTHER" id="PTHR33978">
    <property type="entry name" value="SERINE/THREONINE-KINASE"/>
    <property type="match status" value="1"/>
</dbReference>
<organism evidence="3 4">
    <name type="scientific">Spirodela intermedia</name>
    <name type="common">Intermediate duckweed</name>
    <dbReference type="NCBI Taxonomy" id="51605"/>
    <lineage>
        <taxon>Eukaryota</taxon>
        <taxon>Viridiplantae</taxon>
        <taxon>Streptophyta</taxon>
        <taxon>Embryophyta</taxon>
        <taxon>Tracheophyta</taxon>
        <taxon>Spermatophyta</taxon>
        <taxon>Magnoliopsida</taxon>
        <taxon>Liliopsida</taxon>
        <taxon>Araceae</taxon>
        <taxon>Lemnoideae</taxon>
        <taxon>Spirodela</taxon>
    </lineage>
</organism>
<evidence type="ECO:0000313" key="2">
    <source>
        <dbReference type="EMBL" id="CAA2620791.1"/>
    </source>
</evidence>
<gene>
    <name evidence="2" type="ORF">SI7747_05006960</name>
    <name evidence="3" type="ORF">SI8410_05007558</name>
</gene>
<sequence>MDARKEGEHSAWDCGSPLYDACELASLAQLLDRHLLFIPASGGPTAGAATAAERGEQRKKSVSMKTGTRRQGGYLLTAVSFWRKRWPRSSRAEETTARKK</sequence>
<accession>A0A7I8KIS1</accession>
<dbReference type="PANTHER" id="PTHR33978:SF18">
    <property type="entry name" value="OS01G0656300 PROTEIN"/>
    <property type="match status" value="1"/>
</dbReference>
<dbReference type="EMBL" id="LR746268">
    <property type="protein sequence ID" value="CAA7396895.1"/>
    <property type="molecule type" value="Genomic_DNA"/>
</dbReference>
<proteinExistence type="predicted"/>
<evidence type="ECO:0000313" key="4">
    <source>
        <dbReference type="Proteomes" id="UP000663760"/>
    </source>
</evidence>
<keyword evidence="4" id="KW-1185">Reference proteome</keyword>
<protein>
    <submittedName>
        <fullName evidence="3">Uncharacterized protein</fullName>
    </submittedName>
</protein>
<dbReference type="EMBL" id="LR743592">
    <property type="protein sequence ID" value="CAA2620791.1"/>
    <property type="molecule type" value="Genomic_DNA"/>
</dbReference>
<reference evidence="3" key="1">
    <citation type="submission" date="2020-02" db="EMBL/GenBank/DDBJ databases">
        <authorList>
            <person name="Scholz U."/>
            <person name="Mascher M."/>
            <person name="Fiebig A."/>
        </authorList>
    </citation>
    <scope>NUCLEOTIDE SEQUENCE</scope>
</reference>
<dbReference type="AlphaFoldDB" id="A0A7I8KIS1"/>
<feature type="region of interest" description="Disordered" evidence="1">
    <location>
        <begin position="45"/>
        <end position="67"/>
    </location>
</feature>
<dbReference type="Proteomes" id="UP000663760">
    <property type="component" value="Chromosome 5"/>
</dbReference>